<feature type="compositionally biased region" description="Low complexity" evidence="1">
    <location>
        <begin position="120"/>
        <end position="142"/>
    </location>
</feature>
<reference evidence="4 5" key="1">
    <citation type="submission" date="2018-08" db="EMBL/GenBank/DDBJ databases">
        <title>Isolation, diversity and antifungal activity of Actinobacteria from wheat.</title>
        <authorList>
            <person name="Han C."/>
        </authorList>
    </citation>
    <scope>NUCLEOTIDE SEQUENCE [LARGE SCALE GENOMIC DNA]</scope>
    <source>
        <strain evidence="4 5">NEAU-YY421</strain>
    </source>
</reference>
<evidence type="ECO:0000313" key="4">
    <source>
        <dbReference type="EMBL" id="RFU85588.1"/>
    </source>
</evidence>
<gene>
    <name evidence="4" type="ORF">DY218_16710</name>
</gene>
<dbReference type="EMBL" id="QUAK01000088">
    <property type="protein sequence ID" value="RFU85588.1"/>
    <property type="molecule type" value="Genomic_DNA"/>
</dbReference>
<protein>
    <recommendedName>
        <fullName evidence="6">LPXTG cell wall anchor domain-containing protein</fullName>
    </recommendedName>
</protein>
<evidence type="ECO:0000256" key="2">
    <source>
        <dbReference type="SAM" id="Phobius"/>
    </source>
</evidence>
<keyword evidence="3" id="KW-0732">Signal</keyword>
<keyword evidence="2" id="KW-0472">Membrane</keyword>
<keyword evidence="2" id="KW-1133">Transmembrane helix</keyword>
<evidence type="ECO:0000256" key="3">
    <source>
        <dbReference type="SAM" id="SignalP"/>
    </source>
</evidence>
<dbReference type="RefSeq" id="WP_128556835.1">
    <property type="nucleotide sequence ID" value="NZ_QUAK01000088.1"/>
</dbReference>
<dbReference type="OrthoDB" id="4320232at2"/>
<keyword evidence="5" id="KW-1185">Reference proteome</keyword>
<dbReference type="AlphaFoldDB" id="A0A372M3S6"/>
<evidence type="ECO:0000313" key="5">
    <source>
        <dbReference type="Proteomes" id="UP000263094"/>
    </source>
</evidence>
<comment type="caution">
    <text evidence="4">The sequence shown here is derived from an EMBL/GenBank/DDBJ whole genome shotgun (WGS) entry which is preliminary data.</text>
</comment>
<feature type="signal peptide" evidence="3">
    <location>
        <begin position="1"/>
        <end position="40"/>
    </location>
</feature>
<feature type="transmembrane region" description="Helical" evidence="2">
    <location>
        <begin position="173"/>
        <end position="192"/>
    </location>
</feature>
<dbReference type="Proteomes" id="UP000263094">
    <property type="component" value="Unassembled WGS sequence"/>
</dbReference>
<accession>A0A372M3S6</accession>
<feature type="region of interest" description="Disordered" evidence="1">
    <location>
        <begin position="117"/>
        <end position="164"/>
    </location>
</feature>
<evidence type="ECO:0008006" key="6">
    <source>
        <dbReference type="Google" id="ProtNLM"/>
    </source>
</evidence>
<organism evidence="4 5">
    <name type="scientific">Streptomyces triticagri</name>
    <dbReference type="NCBI Taxonomy" id="2293568"/>
    <lineage>
        <taxon>Bacteria</taxon>
        <taxon>Bacillati</taxon>
        <taxon>Actinomycetota</taxon>
        <taxon>Actinomycetes</taxon>
        <taxon>Kitasatosporales</taxon>
        <taxon>Streptomycetaceae</taxon>
        <taxon>Streptomyces</taxon>
    </lineage>
</organism>
<keyword evidence="2" id="KW-0812">Transmembrane</keyword>
<proteinExistence type="predicted"/>
<evidence type="ECO:0000256" key="1">
    <source>
        <dbReference type="SAM" id="MobiDB-lite"/>
    </source>
</evidence>
<feature type="chain" id="PRO_5016985387" description="LPXTG cell wall anchor domain-containing protein" evidence="3">
    <location>
        <begin position="41"/>
        <end position="201"/>
    </location>
</feature>
<sequence length="201" mass="19512">MRTIRISGRTAPRRGLVLAAVPTVLATPLALLLAASPARADPGIEVSSDAGTVRVSTTDCPTGGTAALMGGGNATFAGGKQEALGDGSPRTATWTSVAAGTYTVAVICSDGGAAGSQRVTVSGSATSPSPTPTPTATSSPTSSPTPVPTAPTAPTGQVMGGLGGADRDATAQIAGGAALALTTGAAGTWLILRRRRRDSSS</sequence>
<name>A0A372M3S6_9ACTN</name>